<dbReference type="EMBL" id="KV878221">
    <property type="protein sequence ID" value="OJJ29570.1"/>
    <property type="molecule type" value="Genomic_DNA"/>
</dbReference>
<name>A0A1L9R3T9_ASPWE</name>
<evidence type="ECO:0000313" key="1">
    <source>
        <dbReference type="EMBL" id="OJJ29570.1"/>
    </source>
</evidence>
<protein>
    <submittedName>
        <fullName evidence="1">Uncharacterized protein</fullName>
    </submittedName>
</protein>
<organism evidence="1 2">
    <name type="scientific">Aspergillus wentii DTO 134E9</name>
    <dbReference type="NCBI Taxonomy" id="1073089"/>
    <lineage>
        <taxon>Eukaryota</taxon>
        <taxon>Fungi</taxon>
        <taxon>Dikarya</taxon>
        <taxon>Ascomycota</taxon>
        <taxon>Pezizomycotina</taxon>
        <taxon>Eurotiomycetes</taxon>
        <taxon>Eurotiomycetidae</taxon>
        <taxon>Eurotiales</taxon>
        <taxon>Aspergillaceae</taxon>
        <taxon>Aspergillus</taxon>
        <taxon>Aspergillus subgen. Cremei</taxon>
    </lineage>
</organism>
<proteinExistence type="predicted"/>
<dbReference type="AlphaFoldDB" id="A0A1L9R3T9"/>
<evidence type="ECO:0000313" key="2">
    <source>
        <dbReference type="Proteomes" id="UP000184383"/>
    </source>
</evidence>
<dbReference type="Proteomes" id="UP000184383">
    <property type="component" value="Unassembled WGS sequence"/>
</dbReference>
<sequence>MMENRVPSSRPSTPTAAYSHVVGSTIPVDMIDLSPRSTIGSNPRKRMRSPVDEGSAILATKRLKRELELTPMNGQTNAYYSARAQRSLTFPDQGPVPICEQWQTRADQTLTEGTQPSGVTLDLLQGFSRRNAVARLMPSPFPQHTPEEEERLFNEMAHWYKQFRLQMWSPVASMMGIRWEQAEDLSWQMGRAELGRRMALDQSSTDGQ</sequence>
<gene>
    <name evidence="1" type="ORF">ASPWEDRAFT_188508</name>
</gene>
<dbReference type="RefSeq" id="XP_040683247.1">
    <property type="nucleotide sequence ID" value="XM_040832234.1"/>
</dbReference>
<reference evidence="2" key="1">
    <citation type="journal article" date="2017" name="Genome Biol.">
        <title>Comparative genomics reveals high biological diversity and specific adaptations in the industrially and medically important fungal genus Aspergillus.</title>
        <authorList>
            <person name="de Vries R.P."/>
            <person name="Riley R."/>
            <person name="Wiebenga A."/>
            <person name="Aguilar-Osorio G."/>
            <person name="Amillis S."/>
            <person name="Uchima C.A."/>
            <person name="Anderluh G."/>
            <person name="Asadollahi M."/>
            <person name="Askin M."/>
            <person name="Barry K."/>
            <person name="Battaglia E."/>
            <person name="Bayram O."/>
            <person name="Benocci T."/>
            <person name="Braus-Stromeyer S.A."/>
            <person name="Caldana C."/>
            <person name="Canovas D."/>
            <person name="Cerqueira G.C."/>
            <person name="Chen F."/>
            <person name="Chen W."/>
            <person name="Choi C."/>
            <person name="Clum A."/>
            <person name="Dos Santos R.A."/>
            <person name="Damasio A.R."/>
            <person name="Diallinas G."/>
            <person name="Emri T."/>
            <person name="Fekete E."/>
            <person name="Flipphi M."/>
            <person name="Freyberg S."/>
            <person name="Gallo A."/>
            <person name="Gournas C."/>
            <person name="Habgood R."/>
            <person name="Hainaut M."/>
            <person name="Harispe M.L."/>
            <person name="Henrissat B."/>
            <person name="Hilden K.S."/>
            <person name="Hope R."/>
            <person name="Hossain A."/>
            <person name="Karabika E."/>
            <person name="Karaffa L."/>
            <person name="Karanyi Z."/>
            <person name="Krasevec N."/>
            <person name="Kuo A."/>
            <person name="Kusch H."/>
            <person name="LaButti K."/>
            <person name="Lagendijk E.L."/>
            <person name="Lapidus A."/>
            <person name="Levasseur A."/>
            <person name="Lindquist E."/>
            <person name="Lipzen A."/>
            <person name="Logrieco A.F."/>
            <person name="MacCabe A."/>
            <person name="Maekelae M.R."/>
            <person name="Malavazi I."/>
            <person name="Melin P."/>
            <person name="Meyer V."/>
            <person name="Mielnichuk N."/>
            <person name="Miskei M."/>
            <person name="Molnar A.P."/>
            <person name="Mule G."/>
            <person name="Ngan C.Y."/>
            <person name="Orejas M."/>
            <person name="Orosz E."/>
            <person name="Ouedraogo J.P."/>
            <person name="Overkamp K.M."/>
            <person name="Park H.-S."/>
            <person name="Perrone G."/>
            <person name="Piumi F."/>
            <person name="Punt P.J."/>
            <person name="Ram A.F."/>
            <person name="Ramon A."/>
            <person name="Rauscher S."/>
            <person name="Record E."/>
            <person name="Riano-Pachon D.M."/>
            <person name="Robert V."/>
            <person name="Roehrig J."/>
            <person name="Ruller R."/>
            <person name="Salamov A."/>
            <person name="Salih N.S."/>
            <person name="Samson R.A."/>
            <person name="Sandor E."/>
            <person name="Sanguinetti M."/>
            <person name="Schuetze T."/>
            <person name="Sepcic K."/>
            <person name="Shelest E."/>
            <person name="Sherlock G."/>
            <person name="Sophianopoulou V."/>
            <person name="Squina F.M."/>
            <person name="Sun H."/>
            <person name="Susca A."/>
            <person name="Todd R.B."/>
            <person name="Tsang A."/>
            <person name="Unkles S.E."/>
            <person name="van de Wiele N."/>
            <person name="van Rossen-Uffink D."/>
            <person name="Oliveira J.V."/>
            <person name="Vesth T.C."/>
            <person name="Visser J."/>
            <person name="Yu J.-H."/>
            <person name="Zhou M."/>
            <person name="Andersen M.R."/>
            <person name="Archer D.B."/>
            <person name="Baker S.E."/>
            <person name="Benoit I."/>
            <person name="Brakhage A.A."/>
            <person name="Braus G.H."/>
            <person name="Fischer R."/>
            <person name="Frisvad J.C."/>
            <person name="Goldman G.H."/>
            <person name="Houbraken J."/>
            <person name="Oakley B."/>
            <person name="Pocsi I."/>
            <person name="Scazzocchio C."/>
            <person name="Seiboth B."/>
            <person name="vanKuyk P.A."/>
            <person name="Wortman J."/>
            <person name="Dyer P.S."/>
            <person name="Grigoriev I.V."/>
        </authorList>
    </citation>
    <scope>NUCLEOTIDE SEQUENCE [LARGE SCALE GENOMIC DNA]</scope>
    <source>
        <strain evidence="2">DTO 134E9</strain>
    </source>
</reference>
<dbReference type="GeneID" id="63748082"/>
<dbReference type="VEuPathDB" id="FungiDB:ASPWEDRAFT_188508"/>
<dbReference type="OrthoDB" id="4510469at2759"/>
<accession>A0A1L9R3T9</accession>
<keyword evidence="2" id="KW-1185">Reference proteome</keyword>